<protein>
    <submittedName>
        <fullName evidence="2">Ribosome-recycling factor like</fullName>
    </submittedName>
</protein>
<gene>
    <name evidence="2" type="ORF">CEY00_Acc26225</name>
</gene>
<feature type="transmembrane region" description="Helical" evidence="1">
    <location>
        <begin position="80"/>
        <end position="98"/>
    </location>
</feature>
<dbReference type="Gramene" id="PSR95468">
    <property type="protein sequence ID" value="PSR95468"/>
    <property type="gene ID" value="CEY00_Acc26225"/>
</dbReference>
<dbReference type="PANTHER" id="PTHR37741:SF1">
    <property type="entry name" value="TRANSMEMBRANE PROTEIN"/>
    <property type="match status" value="1"/>
</dbReference>
<proteinExistence type="predicted"/>
<dbReference type="Proteomes" id="UP000241394">
    <property type="component" value="Chromosome LG23"/>
</dbReference>
<dbReference type="OrthoDB" id="1716577at2759"/>
<evidence type="ECO:0000256" key="1">
    <source>
        <dbReference type="SAM" id="Phobius"/>
    </source>
</evidence>
<evidence type="ECO:0000313" key="3">
    <source>
        <dbReference type="Proteomes" id="UP000241394"/>
    </source>
</evidence>
<dbReference type="EMBL" id="NKQK01000023">
    <property type="protein sequence ID" value="PSR95468.1"/>
    <property type="molecule type" value="Genomic_DNA"/>
</dbReference>
<evidence type="ECO:0000313" key="2">
    <source>
        <dbReference type="EMBL" id="PSR95468.1"/>
    </source>
</evidence>
<name>A0A2R6PQX6_ACTCC</name>
<dbReference type="AlphaFoldDB" id="A0A2R6PQX6"/>
<dbReference type="InParanoid" id="A0A2R6PQX6"/>
<keyword evidence="3" id="KW-1185">Reference proteome</keyword>
<accession>A0A2R6PQX6</accession>
<comment type="caution">
    <text evidence="2">The sequence shown here is derived from an EMBL/GenBank/DDBJ whole genome shotgun (WGS) entry which is preliminary data.</text>
</comment>
<keyword evidence="1" id="KW-0472">Membrane</keyword>
<sequence>MTILEEIDPAPASANLTYVAAADGTTEAVEAVSVDGELDPEINTDVQVDPAYTTSKQLREEQSEAARSVNKDGIRSLKSAVIISGAVVAVIGALFVVAKKIKEARD</sequence>
<dbReference type="FunCoup" id="A0A2R6PQX6">
    <property type="interactions" value="55"/>
</dbReference>
<reference evidence="3" key="2">
    <citation type="journal article" date="2018" name="BMC Genomics">
        <title>A manually annotated Actinidia chinensis var. chinensis (kiwifruit) genome highlights the challenges associated with draft genomes and gene prediction in plants.</title>
        <authorList>
            <person name="Pilkington S.M."/>
            <person name="Crowhurst R."/>
            <person name="Hilario E."/>
            <person name="Nardozza S."/>
            <person name="Fraser L."/>
            <person name="Peng Y."/>
            <person name="Gunaseelan K."/>
            <person name="Simpson R."/>
            <person name="Tahir J."/>
            <person name="Deroles S.C."/>
            <person name="Templeton K."/>
            <person name="Luo Z."/>
            <person name="Davy M."/>
            <person name="Cheng C."/>
            <person name="McNeilage M."/>
            <person name="Scaglione D."/>
            <person name="Liu Y."/>
            <person name="Zhang Q."/>
            <person name="Datson P."/>
            <person name="De Silva N."/>
            <person name="Gardiner S.E."/>
            <person name="Bassett H."/>
            <person name="Chagne D."/>
            <person name="McCallum J."/>
            <person name="Dzierzon H."/>
            <person name="Deng C."/>
            <person name="Wang Y.Y."/>
            <person name="Barron L."/>
            <person name="Manako K."/>
            <person name="Bowen J."/>
            <person name="Foster T.M."/>
            <person name="Erridge Z.A."/>
            <person name="Tiffin H."/>
            <person name="Waite C.N."/>
            <person name="Davies K.M."/>
            <person name="Grierson E.P."/>
            <person name="Laing W.A."/>
            <person name="Kirk R."/>
            <person name="Chen X."/>
            <person name="Wood M."/>
            <person name="Montefiori M."/>
            <person name="Brummell D.A."/>
            <person name="Schwinn K.E."/>
            <person name="Catanach A."/>
            <person name="Fullerton C."/>
            <person name="Li D."/>
            <person name="Meiyalaghan S."/>
            <person name="Nieuwenhuizen N."/>
            <person name="Read N."/>
            <person name="Prakash R."/>
            <person name="Hunter D."/>
            <person name="Zhang H."/>
            <person name="McKenzie M."/>
            <person name="Knabel M."/>
            <person name="Harris A."/>
            <person name="Allan A.C."/>
            <person name="Gleave A."/>
            <person name="Chen A."/>
            <person name="Janssen B.J."/>
            <person name="Plunkett B."/>
            <person name="Ampomah-Dwamena C."/>
            <person name="Voogd C."/>
            <person name="Leif D."/>
            <person name="Lafferty D."/>
            <person name="Souleyre E.J.F."/>
            <person name="Varkonyi-Gasic E."/>
            <person name="Gambi F."/>
            <person name="Hanley J."/>
            <person name="Yao J.L."/>
            <person name="Cheung J."/>
            <person name="David K.M."/>
            <person name="Warren B."/>
            <person name="Marsh K."/>
            <person name="Snowden K.C."/>
            <person name="Lin-Wang K."/>
            <person name="Brian L."/>
            <person name="Martinez-Sanchez M."/>
            <person name="Wang M."/>
            <person name="Ileperuma N."/>
            <person name="Macnee N."/>
            <person name="Campin R."/>
            <person name="McAtee P."/>
            <person name="Drummond R.S.M."/>
            <person name="Espley R.V."/>
            <person name="Ireland H.S."/>
            <person name="Wu R."/>
            <person name="Atkinson R.G."/>
            <person name="Karunairetnam S."/>
            <person name="Bulley S."/>
            <person name="Chunkath S."/>
            <person name="Hanley Z."/>
            <person name="Storey R."/>
            <person name="Thrimawithana A.H."/>
            <person name="Thomson S."/>
            <person name="David C."/>
            <person name="Testolin R."/>
            <person name="Huang H."/>
            <person name="Hellens R.P."/>
            <person name="Schaffer R.J."/>
        </authorList>
    </citation>
    <scope>NUCLEOTIDE SEQUENCE [LARGE SCALE GENOMIC DNA]</scope>
    <source>
        <strain evidence="3">cv. Red5</strain>
    </source>
</reference>
<keyword evidence="1" id="KW-0812">Transmembrane</keyword>
<dbReference type="STRING" id="1590841.A0A2R6PQX6"/>
<keyword evidence="1" id="KW-1133">Transmembrane helix</keyword>
<dbReference type="PANTHER" id="PTHR37741">
    <property type="entry name" value="TRANSMEMBRANE PROTEIN"/>
    <property type="match status" value="1"/>
</dbReference>
<organism evidence="2 3">
    <name type="scientific">Actinidia chinensis var. chinensis</name>
    <name type="common">Chinese soft-hair kiwi</name>
    <dbReference type="NCBI Taxonomy" id="1590841"/>
    <lineage>
        <taxon>Eukaryota</taxon>
        <taxon>Viridiplantae</taxon>
        <taxon>Streptophyta</taxon>
        <taxon>Embryophyta</taxon>
        <taxon>Tracheophyta</taxon>
        <taxon>Spermatophyta</taxon>
        <taxon>Magnoliopsida</taxon>
        <taxon>eudicotyledons</taxon>
        <taxon>Gunneridae</taxon>
        <taxon>Pentapetalae</taxon>
        <taxon>asterids</taxon>
        <taxon>Ericales</taxon>
        <taxon>Actinidiaceae</taxon>
        <taxon>Actinidia</taxon>
    </lineage>
</organism>
<reference evidence="2 3" key="1">
    <citation type="submission" date="2017-07" db="EMBL/GenBank/DDBJ databases">
        <title>An improved, manually edited Actinidia chinensis var. chinensis (kiwifruit) genome highlights the challenges associated with draft genomes and gene prediction in plants.</title>
        <authorList>
            <person name="Pilkington S."/>
            <person name="Crowhurst R."/>
            <person name="Hilario E."/>
            <person name="Nardozza S."/>
            <person name="Fraser L."/>
            <person name="Peng Y."/>
            <person name="Gunaseelan K."/>
            <person name="Simpson R."/>
            <person name="Tahir J."/>
            <person name="Deroles S."/>
            <person name="Templeton K."/>
            <person name="Luo Z."/>
            <person name="Davy M."/>
            <person name="Cheng C."/>
            <person name="Mcneilage M."/>
            <person name="Scaglione D."/>
            <person name="Liu Y."/>
            <person name="Zhang Q."/>
            <person name="Datson P."/>
            <person name="De Silva N."/>
            <person name="Gardiner S."/>
            <person name="Bassett H."/>
            <person name="Chagne D."/>
            <person name="Mccallum J."/>
            <person name="Dzierzon H."/>
            <person name="Deng C."/>
            <person name="Wang Y.-Y."/>
            <person name="Barron N."/>
            <person name="Manako K."/>
            <person name="Bowen J."/>
            <person name="Foster T."/>
            <person name="Erridge Z."/>
            <person name="Tiffin H."/>
            <person name="Waite C."/>
            <person name="Davies K."/>
            <person name="Grierson E."/>
            <person name="Laing W."/>
            <person name="Kirk R."/>
            <person name="Chen X."/>
            <person name="Wood M."/>
            <person name="Montefiori M."/>
            <person name="Brummell D."/>
            <person name="Schwinn K."/>
            <person name="Catanach A."/>
            <person name="Fullerton C."/>
            <person name="Li D."/>
            <person name="Meiyalaghan S."/>
            <person name="Nieuwenhuizen N."/>
            <person name="Read N."/>
            <person name="Prakash R."/>
            <person name="Hunter D."/>
            <person name="Zhang H."/>
            <person name="Mckenzie M."/>
            <person name="Knabel M."/>
            <person name="Harris A."/>
            <person name="Allan A."/>
            <person name="Chen A."/>
            <person name="Janssen B."/>
            <person name="Plunkett B."/>
            <person name="Dwamena C."/>
            <person name="Voogd C."/>
            <person name="Leif D."/>
            <person name="Lafferty D."/>
            <person name="Souleyre E."/>
            <person name="Varkonyi-Gasic E."/>
            <person name="Gambi F."/>
            <person name="Hanley J."/>
            <person name="Yao J.-L."/>
            <person name="Cheung J."/>
            <person name="David K."/>
            <person name="Warren B."/>
            <person name="Marsh K."/>
            <person name="Snowden K."/>
            <person name="Lin-Wang K."/>
            <person name="Brian L."/>
            <person name="Martinez-Sanchez M."/>
            <person name="Wang M."/>
            <person name="Ileperuma N."/>
            <person name="Macnee N."/>
            <person name="Campin R."/>
            <person name="Mcatee P."/>
            <person name="Drummond R."/>
            <person name="Espley R."/>
            <person name="Ireland H."/>
            <person name="Wu R."/>
            <person name="Atkinson R."/>
            <person name="Karunairetnam S."/>
            <person name="Bulley S."/>
            <person name="Chunkath S."/>
            <person name="Hanley Z."/>
            <person name="Storey R."/>
            <person name="Thrimawithana A."/>
            <person name="Thomson S."/>
            <person name="David C."/>
            <person name="Testolin R."/>
        </authorList>
    </citation>
    <scope>NUCLEOTIDE SEQUENCE [LARGE SCALE GENOMIC DNA]</scope>
    <source>
        <strain evidence="3">cv. Red5</strain>
        <tissue evidence="2">Young leaf</tissue>
    </source>
</reference>